<evidence type="ECO:0000313" key="2">
    <source>
        <dbReference type="Proteomes" id="UP000297245"/>
    </source>
</evidence>
<protein>
    <submittedName>
        <fullName evidence="1">Uncharacterized protein</fullName>
    </submittedName>
</protein>
<dbReference type="AlphaFoldDB" id="A0A4S8KN60"/>
<dbReference type="Proteomes" id="UP000297245">
    <property type="component" value="Unassembled WGS sequence"/>
</dbReference>
<sequence length="71" mass="7928">MISDSDFVDQGEESAGNTVFFFLRITLTRFRSSSFKGYGATANDTGFKSEELGKCCGILPQERYQKQVIGF</sequence>
<accession>A0A4S8KN60</accession>
<evidence type="ECO:0000313" key="1">
    <source>
        <dbReference type="EMBL" id="THU77084.1"/>
    </source>
</evidence>
<keyword evidence="2" id="KW-1185">Reference proteome</keyword>
<dbReference type="EMBL" id="ML180566">
    <property type="protein sequence ID" value="THU77084.1"/>
    <property type="molecule type" value="Genomic_DNA"/>
</dbReference>
<proteinExistence type="predicted"/>
<organism evidence="1 2">
    <name type="scientific">Dendrothele bispora (strain CBS 962.96)</name>
    <dbReference type="NCBI Taxonomy" id="1314807"/>
    <lineage>
        <taxon>Eukaryota</taxon>
        <taxon>Fungi</taxon>
        <taxon>Dikarya</taxon>
        <taxon>Basidiomycota</taxon>
        <taxon>Agaricomycotina</taxon>
        <taxon>Agaricomycetes</taxon>
        <taxon>Agaricomycetidae</taxon>
        <taxon>Agaricales</taxon>
        <taxon>Agaricales incertae sedis</taxon>
        <taxon>Dendrothele</taxon>
    </lineage>
</organism>
<reference evidence="1 2" key="1">
    <citation type="journal article" date="2019" name="Nat. Ecol. Evol.">
        <title>Megaphylogeny resolves global patterns of mushroom evolution.</title>
        <authorList>
            <person name="Varga T."/>
            <person name="Krizsan K."/>
            <person name="Foldi C."/>
            <person name="Dima B."/>
            <person name="Sanchez-Garcia M."/>
            <person name="Sanchez-Ramirez S."/>
            <person name="Szollosi G.J."/>
            <person name="Szarkandi J.G."/>
            <person name="Papp V."/>
            <person name="Albert L."/>
            <person name="Andreopoulos W."/>
            <person name="Angelini C."/>
            <person name="Antonin V."/>
            <person name="Barry K.W."/>
            <person name="Bougher N.L."/>
            <person name="Buchanan P."/>
            <person name="Buyck B."/>
            <person name="Bense V."/>
            <person name="Catcheside P."/>
            <person name="Chovatia M."/>
            <person name="Cooper J."/>
            <person name="Damon W."/>
            <person name="Desjardin D."/>
            <person name="Finy P."/>
            <person name="Geml J."/>
            <person name="Haridas S."/>
            <person name="Hughes K."/>
            <person name="Justo A."/>
            <person name="Karasinski D."/>
            <person name="Kautmanova I."/>
            <person name="Kiss B."/>
            <person name="Kocsube S."/>
            <person name="Kotiranta H."/>
            <person name="LaButti K.M."/>
            <person name="Lechner B.E."/>
            <person name="Liimatainen K."/>
            <person name="Lipzen A."/>
            <person name="Lukacs Z."/>
            <person name="Mihaltcheva S."/>
            <person name="Morgado L.N."/>
            <person name="Niskanen T."/>
            <person name="Noordeloos M.E."/>
            <person name="Ohm R.A."/>
            <person name="Ortiz-Santana B."/>
            <person name="Ovrebo C."/>
            <person name="Racz N."/>
            <person name="Riley R."/>
            <person name="Savchenko A."/>
            <person name="Shiryaev A."/>
            <person name="Soop K."/>
            <person name="Spirin V."/>
            <person name="Szebenyi C."/>
            <person name="Tomsovsky M."/>
            <person name="Tulloss R.E."/>
            <person name="Uehling J."/>
            <person name="Grigoriev I.V."/>
            <person name="Vagvolgyi C."/>
            <person name="Papp T."/>
            <person name="Martin F.M."/>
            <person name="Miettinen O."/>
            <person name="Hibbett D.S."/>
            <person name="Nagy L.G."/>
        </authorList>
    </citation>
    <scope>NUCLEOTIDE SEQUENCE [LARGE SCALE GENOMIC DNA]</scope>
    <source>
        <strain evidence="1 2">CBS 962.96</strain>
    </source>
</reference>
<name>A0A4S8KN60_DENBC</name>
<gene>
    <name evidence="1" type="ORF">K435DRAFT_878305</name>
</gene>